<comment type="caution">
    <text evidence="2">The sequence shown here is derived from an EMBL/GenBank/DDBJ whole genome shotgun (WGS) entry which is preliminary data.</text>
</comment>
<evidence type="ECO:0000313" key="3">
    <source>
        <dbReference type="Proteomes" id="UP001144396"/>
    </source>
</evidence>
<evidence type="ECO:0000313" key="2">
    <source>
        <dbReference type="EMBL" id="GLI27318.1"/>
    </source>
</evidence>
<evidence type="ECO:0000256" key="1">
    <source>
        <dbReference type="SAM" id="MobiDB-lite"/>
    </source>
</evidence>
<proteinExistence type="predicted"/>
<gene>
    <name evidence="2" type="ORF">ARHIZOSPH14_15600</name>
</gene>
<feature type="compositionally biased region" description="Low complexity" evidence="1">
    <location>
        <begin position="15"/>
        <end position="28"/>
    </location>
</feature>
<feature type="region of interest" description="Disordered" evidence="1">
    <location>
        <begin position="1"/>
        <end position="32"/>
    </location>
</feature>
<dbReference type="EMBL" id="BSDP01000001">
    <property type="protein sequence ID" value="GLI27318.1"/>
    <property type="molecule type" value="Genomic_DNA"/>
</dbReference>
<feature type="compositionally biased region" description="Pro residues" evidence="1">
    <location>
        <begin position="1"/>
        <end position="11"/>
    </location>
</feature>
<keyword evidence="3" id="KW-1185">Reference proteome</keyword>
<organism evidence="2 3">
    <name type="scientific">Agromyces rhizosphaerae</name>
    <dbReference type="NCBI Taxonomy" id="88374"/>
    <lineage>
        <taxon>Bacteria</taxon>
        <taxon>Bacillati</taxon>
        <taxon>Actinomycetota</taxon>
        <taxon>Actinomycetes</taxon>
        <taxon>Micrococcales</taxon>
        <taxon>Microbacteriaceae</taxon>
        <taxon>Agromyces</taxon>
    </lineage>
</organism>
<accession>A0A9W6FRP3</accession>
<protein>
    <submittedName>
        <fullName evidence="2">Uncharacterized protein</fullName>
    </submittedName>
</protein>
<name>A0A9W6FRP3_9MICO</name>
<dbReference type="AlphaFoldDB" id="A0A9W6FRP3"/>
<sequence>MPPSRRPSPPEPHPDTTTPKTTGRTPGRIGRGELVRALCAASARPSSVRTRADPQHP</sequence>
<reference evidence="2" key="1">
    <citation type="submission" date="2022-12" db="EMBL/GenBank/DDBJ databases">
        <title>Reference genome sequencing for broad-spectrum identification of bacterial and archaeal isolates by mass spectrometry.</title>
        <authorList>
            <person name="Sekiguchi Y."/>
            <person name="Tourlousse D.M."/>
        </authorList>
    </citation>
    <scope>NUCLEOTIDE SEQUENCE</scope>
    <source>
        <strain evidence="2">14</strain>
    </source>
</reference>
<dbReference type="Proteomes" id="UP001144396">
    <property type="component" value="Unassembled WGS sequence"/>
</dbReference>